<name>A0ABV8QJG1_9GAMM</name>
<keyword evidence="2" id="KW-1185">Reference proteome</keyword>
<sequence>MPAKILVSDTNIWIDLHRSGLLETVFELPHQFVTTDFVWRELRKPPGQQLTELGLTIETIDGEQTATLFQLRQSLNNSSLADVSCYFVAREMGWTLLTNDGALRRSGREAELDVRGVLWILDELEHCDICSGFRLAEALGAMLDAGARLPGTECRQRLGRWGTQVTDQ</sequence>
<dbReference type="Gene3D" id="3.40.50.1010">
    <property type="entry name" value="5'-nuclease"/>
    <property type="match status" value="1"/>
</dbReference>
<accession>A0ABV8QJG1</accession>
<dbReference type="Pfam" id="PF11848">
    <property type="entry name" value="DUF3368"/>
    <property type="match status" value="1"/>
</dbReference>
<proteinExistence type="predicted"/>
<dbReference type="SUPFAM" id="SSF88723">
    <property type="entry name" value="PIN domain-like"/>
    <property type="match status" value="1"/>
</dbReference>
<comment type="caution">
    <text evidence="1">The sequence shown here is derived from an EMBL/GenBank/DDBJ whole genome shotgun (WGS) entry which is preliminary data.</text>
</comment>
<dbReference type="Proteomes" id="UP001595798">
    <property type="component" value="Unassembled WGS sequence"/>
</dbReference>
<gene>
    <name evidence="1" type="ORF">ACFOZ5_11640</name>
</gene>
<dbReference type="EMBL" id="JBHSDI010000015">
    <property type="protein sequence ID" value="MFC4259682.1"/>
    <property type="molecule type" value="Genomic_DNA"/>
</dbReference>
<dbReference type="RefSeq" id="WP_379887459.1">
    <property type="nucleotide sequence ID" value="NZ_JBHSDI010000015.1"/>
</dbReference>
<dbReference type="InterPro" id="IPR021799">
    <property type="entry name" value="PIN-like_prokaryotic"/>
</dbReference>
<protein>
    <submittedName>
        <fullName evidence="1">Type II toxin-antitoxin system VapC family toxin</fullName>
    </submittedName>
</protein>
<evidence type="ECO:0000313" key="1">
    <source>
        <dbReference type="EMBL" id="MFC4259682.1"/>
    </source>
</evidence>
<evidence type="ECO:0000313" key="2">
    <source>
        <dbReference type="Proteomes" id="UP001595798"/>
    </source>
</evidence>
<reference evidence="2" key="1">
    <citation type="journal article" date="2019" name="Int. J. Syst. Evol. Microbiol.">
        <title>The Global Catalogue of Microorganisms (GCM) 10K type strain sequencing project: providing services to taxonomists for standard genome sequencing and annotation.</title>
        <authorList>
            <consortium name="The Broad Institute Genomics Platform"/>
            <consortium name="The Broad Institute Genome Sequencing Center for Infectious Disease"/>
            <person name="Wu L."/>
            <person name="Ma J."/>
        </authorList>
    </citation>
    <scope>NUCLEOTIDE SEQUENCE [LARGE SCALE GENOMIC DNA]</scope>
    <source>
        <strain evidence="2">CECT 7297</strain>
    </source>
</reference>
<dbReference type="InterPro" id="IPR029060">
    <property type="entry name" value="PIN-like_dom_sf"/>
</dbReference>
<organism evidence="1 2">
    <name type="scientific">Marinobacter lacisalsi</name>
    <dbReference type="NCBI Taxonomy" id="475979"/>
    <lineage>
        <taxon>Bacteria</taxon>
        <taxon>Pseudomonadati</taxon>
        <taxon>Pseudomonadota</taxon>
        <taxon>Gammaproteobacteria</taxon>
        <taxon>Pseudomonadales</taxon>
        <taxon>Marinobacteraceae</taxon>
        <taxon>Marinobacter</taxon>
    </lineage>
</organism>